<organism evidence="2 3">
    <name type="scientific">Nostoc paludosum FACHB-159</name>
    <dbReference type="NCBI Taxonomy" id="2692908"/>
    <lineage>
        <taxon>Bacteria</taxon>
        <taxon>Bacillati</taxon>
        <taxon>Cyanobacteriota</taxon>
        <taxon>Cyanophyceae</taxon>
        <taxon>Nostocales</taxon>
        <taxon>Nostocaceae</taxon>
        <taxon>Nostoc</taxon>
    </lineage>
</organism>
<reference evidence="2 3" key="1">
    <citation type="journal article" date="2020" name="ISME J.">
        <title>Comparative genomics reveals insights into cyanobacterial evolution and habitat adaptation.</title>
        <authorList>
            <person name="Chen M.Y."/>
            <person name="Teng W.K."/>
            <person name="Zhao L."/>
            <person name="Hu C.X."/>
            <person name="Zhou Y.K."/>
            <person name="Han B.P."/>
            <person name="Song L.R."/>
            <person name="Shu W.S."/>
        </authorList>
    </citation>
    <scope>NUCLEOTIDE SEQUENCE [LARGE SCALE GENOMIC DNA]</scope>
    <source>
        <strain evidence="2 3">FACHB-159</strain>
    </source>
</reference>
<keyword evidence="1" id="KW-0472">Membrane</keyword>
<sequence length="57" mass="6603">MSKFVTNEFTAIANHLLIRLKGKINPNLFLLWLFPSTHISNFPCLYVYFIATLTLCL</sequence>
<evidence type="ECO:0000313" key="2">
    <source>
        <dbReference type="EMBL" id="MBD2736120.1"/>
    </source>
</evidence>
<keyword evidence="1" id="KW-1133">Transmembrane helix</keyword>
<protein>
    <submittedName>
        <fullName evidence="2">Uncharacterized protein</fullName>
    </submittedName>
</protein>
<name>A0ABR8KAQ1_9NOSO</name>
<comment type="caution">
    <text evidence="2">The sequence shown here is derived from an EMBL/GenBank/DDBJ whole genome shotgun (WGS) entry which is preliminary data.</text>
</comment>
<evidence type="ECO:0000256" key="1">
    <source>
        <dbReference type="SAM" id="Phobius"/>
    </source>
</evidence>
<dbReference type="EMBL" id="JACJTU010000018">
    <property type="protein sequence ID" value="MBD2736120.1"/>
    <property type="molecule type" value="Genomic_DNA"/>
</dbReference>
<feature type="transmembrane region" description="Helical" evidence="1">
    <location>
        <begin position="28"/>
        <end position="51"/>
    </location>
</feature>
<accession>A0ABR8KAQ1</accession>
<keyword evidence="1" id="KW-0812">Transmembrane</keyword>
<proteinExistence type="predicted"/>
<gene>
    <name evidence="2" type="ORF">H6H03_19865</name>
</gene>
<dbReference type="Proteomes" id="UP000637383">
    <property type="component" value="Unassembled WGS sequence"/>
</dbReference>
<evidence type="ECO:0000313" key="3">
    <source>
        <dbReference type="Proteomes" id="UP000637383"/>
    </source>
</evidence>
<keyword evidence="3" id="KW-1185">Reference proteome</keyword>